<dbReference type="AlphaFoldDB" id="A0AB34YQR4"/>
<protein>
    <submittedName>
        <fullName evidence="5">Ribosomal-protein-alanine N-acetyltransferase</fullName>
        <ecNumber evidence="5">2.3.1.267</ecNumber>
    </submittedName>
</protein>
<evidence type="ECO:0000313" key="5">
    <source>
        <dbReference type="EMBL" id="MBB4093140.1"/>
    </source>
</evidence>
<dbReference type="InterPro" id="IPR016181">
    <property type="entry name" value="Acyl_CoA_acyltransferase"/>
</dbReference>
<proteinExistence type="inferred from homology"/>
<dbReference type="PANTHER" id="PTHR43792">
    <property type="entry name" value="GNAT FAMILY, PUTATIVE (AFU_ORTHOLOGUE AFUA_3G00765)-RELATED-RELATED"/>
    <property type="match status" value="1"/>
</dbReference>
<dbReference type="PANTHER" id="PTHR43792:SF8">
    <property type="entry name" value="[RIBOSOMAL PROTEIN US5]-ALANINE N-ACETYLTRANSFERASE"/>
    <property type="match status" value="1"/>
</dbReference>
<dbReference type="Proteomes" id="UP000553980">
    <property type="component" value="Unassembled WGS sequence"/>
</dbReference>
<keyword evidence="2 5" id="KW-0012">Acyltransferase</keyword>
<dbReference type="SUPFAM" id="SSF55729">
    <property type="entry name" value="Acyl-CoA N-acyltransferases (Nat)"/>
    <property type="match status" value="1"/>
</dbReference>
<dbReference type="EMBL" id="JACIEX010000003">
    <property type="protein sequence ID" value="MBB4093140.1"/>
    <property type="molecule type" value="Genomic_DNA"/>
</dbReference>
<reference evidence="5 6" key="1">
    <citation type="submission" date="2020-08" db="EMBL/GenBank/DDBJ databases">
        <title>Genomic Encyclopedia of Type Strains, Phase IV (KMG-IV): sequencing the most valuable type-strain genomes for metagenomic binning, comparative biology and taxonomic classification.</title>
        <authorList>
            <person name="Goeker M."/>
        </authorList>
    </citation>
    <scope>NUCLEOTIDE SEQUENCE [LARGE SCALE GENOMIC DNA]</scope>
    <source>
        <strain evidence="5 6">DSM 23868</strain>
    </source>
</reference>
<comment type="similarity">
    <text evidence="3">Belongs to the acetyltransferase family. RimJ subfamily.</text>
</comment>
<accession>A0AB34YQR4</accession>
<evidence type="ECO:0000313" key="6">
    <source>
        <dbReference type="Proteomes" id="UP000553980"/>
    </source>
</evidence>
<dbReference type="GO" id="GO:0005737">
    <property type="term" value="C:cytoplasm"/>
    <property type="evidence" value="ECO:0007669"/>
    <property type="project" value="TreeGrafter"/>
</dbReference>
<organism evidence="5 6">
    <name type="scientific">Brucella pecoris</name>
    <dbReference type="NCBI Taxonomy" id="867683"/>
    <lineage>
        <taxon>Bacteria</taxon>
        <taxon>Pseudomonadati</taxon>
        <taxon>Pseudomonadota</taxon>
        <taxon>Alphaproteobacteria</taxon>
        <taxon>Hyphomicrobiales</taxon>
        <taxon>Brucellaceae</taxon>
        <taxon>Brucella/Ochrobactrum group</taxon>
        <taxon>Brucella</taxon>
    </lineage>
</organism>
<evidence type="ECO:0000256" key="2">
    <source>
        <dbReference type="ARBA" id="ARBA00023315"/>
    </source>
</evidence>
<dbReference type="Gene3D" id="3.40.630.30">
    <property type="match status" value="1"/>
</dbReference>
<feature type="domain" description="N-acetyltransferase" evidence="4">
    <location>
        <begin position="24"/>
        <end position="194"/>
    </location>
</feature>
<keyword evidence="6" id="KW-1185">Reference proteome</keyword>
<gene>
    <name evidence="5" type="ORF">GGQ79_001642</name>
</gene>
<sequence length="211" mass="24324">MPYPVMIGLPFRRSNPTVLRGQRIYLREPMMSDFASWASLREQSRAFLAPWEPTWPDDDLTKSAFRHRMRRFQDEISAGTGYPFFVFRNSDNKLVGGITLGNIRRGVGQNGMIGYWSGEPYAGKGYMTEALSLVIPFAFDQLRLHRIEAACIPHNERSIRLLEKAGFEREGLLRSYLKINGFWQDHLLFALLESDKRMTDSRMINGKVGRS</sequence>
<name>A0AB34YQR4_9HYPH</name>
<dbReference type="GO" id="GO:0008999">
    <property type="term" value="F:protein-N-terminal-alanine acetyltransferase activity"/>
    <property type="evidence" value="ECO:0007669"/>
    <property type="project" value="UniProtKB-EC"/>
</dbReference>
<dbReference type="InterPro" id="IPR000182">
    <property type="entry name" value="GNAT_dom"/>
</dbReference>
<evidence type="ECO:0000256" key="3">
    <source>
        <dbReference type="ARBA" id="ARBA00038502"/>
    </source>
</evidence>
<keyword evidence="1 5" id="KW-0808">Transferase</keyword>
<evidence type="ECO:0000256" key="1">
    <source>
        <dbReference type="ARBA" id="ARBA00022679"/>
    </source>
</evidence>
<dbReference type="Pfam" id="PF13302">
    <property type="entry name" value="Acetyltransf_3"/>
    <property type="match status" value="1"/>
</dbReference>
<dbReference type="InterPro" id="IPR051531">
    <property type="entry name" value="N-acetyltransferase"/>
</dbReference>
<comment type="caution">
    <text evidence="5">The sequence shown here is derived from an EMBL/GenBank/DDBJ whole genome shotgun (WGS) entry which is preliminary data.</text>
</comment>
<dbReference type="PROSITE" id="PS51186">
    <property type="entry name" value="GNAT"/>
    <property type="match status" value="1"/>
</dbReference>
<dbReference type="EC" id="2.3.1.267" evidence="5"/>
<evidence type="ECO:0000259" key="4">
    <source>
        <dbReference type="PROSITE" id="PS51186"/>
    </source>
</evidence>